<reference evidence="3 4" key="1">
    <citation type="submission" date="2019-07" db="EMBL/GenBank/DDBJ databases">
        <title>Tepidimonas thermarum AA-1 draft genome.</title>
        <authorList>
            <person name="Da Costa M.S."/>
            <person name="Froufe H.J.C."/>
            <person name="Egas C."/>
            <person name="Albuquerque L."/>
        </authorList>
    </citation>
    <scope>NUCLEOTIDE SEQUENCE [LARGE SCALE GENOMIC DNA]</scope>
    <source>
        <strain evidence="3 4">AA-1</strain>
    </source>
</reference>
<dbReference type="InterPro" id="IPR012338">
    <property type="entry name" value="Beta-lactam/transpept-like"/>
</dbReference>
<dbReference type="Proteomes" id="UP000318542">
    <property type="component" value="Unassembled WGS sequence"/>
</dbReference>
<evidence type="ECO:0000256" key="2">
    <source>
        <dbReference type="ARBA" id="ARBA00022801"/>
    </source>
</evidence>
<dbReference type="NCBIfam" id="TIGR00666">
    <property type="entry name" value="PBP4"/>
    <property type="match status" value="1"/>
</dbReference>
<gene>
    <name evidence="3" type="primary">dacC_2</name>
    <name evidence="3" type="ORF">Tther_02047</name>
</gene>
<comment type="similarity">
    <text evidence="1">Belongs to the peptidase S13 family.</text>
</comment>
<evidence type="ECO:0000313" key="4">
    <source>
        <dbReference type="Proteomes" id="UP000318542"/>
    </source>
</evidence>
<dbReference type="EMBL" id="VJOL01000045">
    <property type="protein sequence ID" value="TSE28531.1"/>
    <property type="molecule type" value="Genomic_DNA"/>
</dbReference>
<dbReference type="RefSeq" id="WP_143903577.1">
    <property type="nucleotide sequence ID" value="NZ_VJOL01000045.1"/>
</dbReference>
<dbReference type="AlphaFoldDB" id="A0A554WY83"/>
<keyword evidence="3" id="KW-0645">Protease</keyword>
<dbReference type="Gene3D" id="3.50.80.20">
    <property type="entry name" value="D-Ala-D-Ala carboxypeptidase C, peptidase S13"/>
    <property type="match status" value="1"/>
</dbReference>
<dbReference type="Gene3D" id="3.40.710.10">
    <property type="entry name" value="DD-peptidase/beta-lactamase superfamily"/>
    <property type="match status" value="2"/>
</dbReference>
<dbReference type="EC" id="3.4.16.4" evidence="3"/>
<keyword evidence="4" id="KW-1185">Reference proteome</keyword>
<protein>
    <submittedName>
        <fullName evidence="3">D-alanyl-D-alanine carboxypeptidase DacC</fullName>
        <ecNumber evidence="3">3.4.16.4</ecNumber>
    </submittedName>
</protein>
<name>A0A554WY83_9BURK</name>
<sequence length="488" mass="51194">MASATLRASVSRAWRLIALLALGASATVGRANPALPPPVQQALARAGVPATALAVVVADAAPGGLVHLAHRADVPVNPASVMKLVTTTAALDLLGPAYTWRTGVYTDGPVRDGVLAGSLYLRGDGDPKLVTERLWLLLRRVQGLGIRHVAGDIVLDRSAFALPAHDPGAFDGEPLRPYNAAPDALLIHFRVQVLIFVPDEAAGVARVALEPPLAEVTVPETVPLADGPCHDWRAALQADWSDPRRPRLAGRYPTACGERTWPLAHPEPERLAARAVAGLWAQLGGSVGGRVRDGTVPPGLAPRLLFESVPLAEVVRDVNKFSNNVMAQQLFLTLARANPGPYDGAGNGAAVATFDAARAAVRAWWAARLGPDVAPPAIDNGAGLSRDARITAAALARLLQWAYASPWMPELMASLPLAGVDGTLRRSPMGRGVAHLKTGSLADVQALAGYVHGPQGRRRVLVAIVNHPQARAARPALDALVQWAAALP</sequence>
<evidence type="ECO:0000313" key="3">
    <source>
        <dbReference type="EMBL" id="TSE28531.1"/>
    </source>
</evidence>
<keyword evidence="3" id="KW-0121">Carboxypeptidase</keyword>
<dbReference type="PANTHER" id="PTHR30023:SF0">
    <property type="entry name" value="PENICILLIN-SENSITIVE CARBOXYPEPTIDASE A"/>
    <property type="match status" value="1"/>
</dbReference>
<evidence type="ECO:0000256" key="1">
    <source>
        <dbReference type="ARBA" id="ARBA00006096"/>
    </source>
</evidence>
<accession>A0A554WY83</accession>
<comment type="caution">
    <text evidence="3">The sequence shown here is derived from an EMBL/GenBank/DDBJ whole genome shotgun (WGS) entry which is preliminary data.</text>
</comment>
<dbReference type="Pfam" id="PF02113">
    <property type="entry name" value="Peptidase_S13"/>
    <property type="match status" value="1"/>
</dbReference>
<dbReference type="PRINTS" id="PR00922">
    <property type="entry name" value="DADACBPTASE3"/>
</dbReference>
<dbReference type="InterPro" id="IPR000667">
    <property type="entry name" value="Peptidase_S13"/>
</dbReference>
<organism evidence="3 4">
    <name type="scientific">Tepidimonas thermarum</name>
    <dbReference type="NCBI Taxonomy" id="335431"/>
    <lineage>
        <taxon>Bacteria</taxon>
        <taxon>Pseudomonadati</taxon>
        <taxon>Pseudomonadota</taxon>
        <taxon>Betaproteobacteria</taxon>
        <taxon>Burkholderiales</taxon>
        <taxon>Tepidimonas</taxon>
    </lineage>
</organism>
<dbReference type="SUPFAM" id="SSF56601">
    <property type="entry name" value="beta-lactamase/transpeptidase-like"/>
    <property type="match status" value="1"/>
</dbReference>
<proteinExistence type="inferred from homology"/>
<dbReference type="GO" id="GO:0000270">
    <property type="term" value="P:peptidoglycan metabolic process"/>
    <property type="evidence" value="ECO:0007669"/>
    <property type="project" value="TreeGrafter"/>
</dbReference>
<dbReference type="OrthoDB" id="9802627at2"/>
<dbReference type="GO" id="GO:0006508">
    <property type="term" value="P:proteolysis"/>
    <property type="evidence" value="ECO:0007669"/>
    <property type="project" value="InterPro"/>
</dbReference>
<dbReference type="GO" id="GO:0009002">
    <property type="term" value="F:serine-type D-Ala-D-Ala carboxypeptidase activity"/>
    <property type="evidence" value="ECO:0007669"/>
    <property type="project" value="UniProtKB-EC"/>
</dbReference>
<keyword evidence="2 3" id="KW-0378">Hydrolase</keyword>
<dbReference type="PANTHER" id="PTHR30023">
    <property type="entry name" value="D-ALANYL-D-ALANINE CARBOXYPEPTIDASE"/>
    <property type="match status" value="1"/>
</dbReference>